<evidence type="ECO:0000256" key="1">
    <source>
        <dbReference type="SAM" id="MobiDB-lite"/>
    </source>
</evidence>
<dbReference type="VEuPathDB" id="FungiDB:An08g05110"/>
<name>A0AAJ8BXF2_ASPNG</name>
<sequence>MGTDPAVGRHGQNLASGEVGIDIGRSKLYDRMADSLAIDPSGLWRGKSKRERERERGRTGREREIGDGWVDGGMDTTSKKQRDQQEEGKEGGEKKRYRDRKRKGCAIATIPTVDHTHFGGWNWERLTQLDLLAGYDFSTFIDGNNYYYYSLTKHLLTLLVKKSGFKGWVLGRTEKEMEPEEGKRRPADPLGGHAPALAQAVGLALGAFPAGREGQRSVNLKRKKRGGTTSVSYLRGKEKGAWLEFLILTGKVTFSAPAEIFTDFAIYEDDLASNWKFVDVRSVAWESPGTEKRPIGTVLVTHRTPIQDGLMTDHWIPTTLHMRQVLTRLDPLSVTYNTLYYWARNYPVQRAGCLSQMPGSWERRGALKDSGGLRAILYLLHGQSRGGSAIPHGEVAELLTLALCPKRPATGPLFFSTLRAPSPGANNLEIGDIRIFPYDYYLFKGWPHANYDAAMQAGSHSRGAVGWQEPGMWNPVAAPSK</sequence>
<feature type="compositionally biased region" description="Basic and acidic residues" evidence="1">
    <location>
        <begin position="50"/>
        <end position="66"/>
    </location>
</feature>
<feature type="region of interest" description="Disordered" evidence="1">
    <location>
        <begin position="40"/>
        <end position="101"/>
    </location>
</feature>
<gene>
    <name evidence="2" type="ORF">An08g05110</name>
</gene>
<proteinExistence type="predicted"/>
<reference evidence="2" key="1">
    <citation type="submission" date="2025-02" db="EMBL/GenBank/DDBJ databases">
        <authorList>
            <consortium name="NCBI Genome Project"/>
        </authorList>
    </citation>
    <scope>NUCLEOTIDE SEQUENCE</scope>
</reference>
<dbReference type="AlphaFoldDB" id="A0AAJ8BXF2"/>
<feature type="compositionally biased region" description="Basic and acidic residues" evidence="1">
    <location>
        <begin position="77"/>
        <end position="96"/>
    </location>
</feature>
<evidence type="ECO:0000313" key="2">
    <source>
        <dbReference type="RefSeq" id="XP_059604020.1"/>
    </source>
</evidence>
<protein>
    <submittedName>
        <fullName evidence="2">Uncharacterized protein</fullName>
    </submittedName>
</protein>
<dbReference type="RefSeq" id="XP_059604020.1">
    <property type="nucleotide sequence ID" value="XM_059749041.1"/>
</dbReference>
<dbReference type="GeneID" id="84591669"/>
<reference evidence="2" key="2">
    <citation type="submission" date="2025-08" db="UniProtKB">
        <authorList>
            <consortium name="RefSeq"/>
        </authorList>
    </citation>
    <scope>IDENTIFICATION</scope>
</reference>
<feature type="region of interest" description="Disordered" evidence="1">
    <location>
        <begin position="1"/>
        <end position="20"/>
    </location>
</feature>
<organism evidence="2">
    <name type="scientific">Aspergillus niger</name>
    <dbReference type="NCBI Taxonomy" id="5061"/>
    <lineage>
        <taxon>Eukaryota</taxon>
        <taxon>Fungi</taxon>
        <taxon>Dikarya</taxon>
        <taxon>Ascomycota</taxon>
        <taxon>Pezizomycotina</taxon>
        <taxon>Eurotiomycetes</taxon>
        <taxon>Eurotiomycetidae</taxon>
        <taxon>Eurotiales</taxon>
        <taxon>Aspergillaceae</taxon>
        <taxon>Aspergillus</taxon>
        <taxon>Aspergillus subgen. Circumdati</taxon>
    </lineage>
</organism>
<dbReference type="KEGG" id="ang:An08g05110"/>
<accession>A0AAJ8BXF2</accession>